<dbReference type="AlphaFoldDB" id="A0A1Y1WNV5"/>
<sequence length="61" mass="6683">MIVGAVYGSVFGNMAAVDSDGYDVLPIIIKDSESKILIEHKPRVQYGVIYYTSSEIIEGET</sequence>
<gene>
    <name evidence="1" type="ORF">BCR32DRAFT_285517</name>
</gene>
<protein>
    <submittedName>
        <fullName evidence="1">Uncharacterized protein</fullName>
    </submittedName>
</protein>
<accession>A0A1Y1WNV5</accession>
<dbReference type="EMBL" id="MCFG01000380">
    <property type="protein sequence ID" value="ORX75065.1"/>
    <property type="molecule type" value="Genomic_DNA"/>
</dbReference>
<keyword evidence="2" id="KW-1185">Reference proteome</keyword>
<evidence type="ECO:0000313" key="1">
    <source>
        <dbReference type="EMBL" id="ORX75065.1"/>
    </source>
</evidence>
<evidence type="ECO:0000313" key="2">
    <source>
        <dbReference type="Proteomes" id="UP000193944"/>
    </source>
</evidence>
<reference evidence="1 2" key="2">
    <citation type="submission" date="2016-08" db="EMBL/GenBank/DDBJ databases">
        <title>Pervasive Adenine N6-methylation of Active Genes in Fungi.</title>
        <authorList>
            <consortium name="DOE Joint Genome Institute"/>
            <person name="Mondo S.J."/>
            <person name="Dannebaum R.O."/>
            <person name="Kuo R.C."/>
            <person name="Labutti K."/>
            <person name="Haridas S."/>
            <person name="Kuo A."/>
            <person name="Salamov A."/>
            <person name="Ahrendt S.R."/>
            <person name="Lipzen A."/>
            <person name="Sullivan W."/>
            <person name="Andreopoulos W.B."/>
            <person name="Clum A."/>
            <person name="Lindquist E."/>
            <person name="Daum C."/>
            <person name="Ramamoorthy G.K."/>
            <person name="Gryganskyi A."/>
            <person name="Culley D."/>
            <person name="Magnuson J.K."/>
            <person name="James T.Y."/>
            <person name="O'Malley M.A."/>
            <person name="Stajich J.E."/>
            <person name="Spatafora J.W."/>
            <person name="Visel A."/>
            <person name="Grigoriev I.V."/>
        </authorList>
    </citation>
    <scope>NUCLEOTIDE SEQUENCE [LARGE SCALE GENOMIC DNA]</scope>
    <source>
        <strain evidence="1 2">S4</strain>
    </source>
</reference>
<organism evidence="1 2">
    <name type="scientific">Anaeromyces robustus</name>
    <dbReference type="NCBI Taxonomy" id="1754192"/>
    <lineage>
        <taxon>Eukaryota</taxon>
        <taxon>Fungi</taxon>
        <taxon>Fungi incertae sedis</taxon>
        <taxon>Chytridiomycota</taxon>
        <taxon>Chytridiomycota incertae sedis</taxon>
        <taxon>Neocallimastigomycetes</taxon>
        <taxon>Neocallimastigales</taxon>
        <taxon>Neocallimastigaceae</taxon>
        <taxon>Anaeromyces</taxon>
    </lineage>
</organism>
<proteinExistence type="predicted"/>
<dbReference type="Proteomes" id="UP000193944">
    <property type="component" value="Unassembled WGS sequence"/>
</dbReference>
<name>A0A1Y1WNV5_9FUNG</name>
<comment type="caution">
    <text evidence="1">The sequence shown here is derived from an EMBL/GenBank/DDBJ whole genome shotgun (WGS) entry which is preliminary data.</text>
</comment>
<reference evidence="1 2" key="1">
    <citation type="submission" date="2016-08" db="EMBL/GenBank/DDBJ databases">
        <title>A Parts List for Fungal Cellulosomes Revealed by Comparative Genomics.</title>
        <authorList>
            <consortium name="DOE Joint Genome Institute"/>
            <person name="Haitjema C.H."/>
            <person name="Gilmore S.P."/>
            <person name="Henske J.K."/>
            <person name="Solomon K.V."/>
            <person name="De Groot R."/>
            <person name="Kuo A."/>
            <person name="Mondo S.J."/>
            <person name="Salamov A.A."/>
            <person name="Labutti K."/>
            <person name="Zhao Z."/>
            <person name="Chiniquy J."/>
            <person name="Barry K."/>
            <person name="Brewer H.M."/>
            <person name="Purvine S.O."/>
            <person name="Wright A.T."/>
            <person name="Boxma B."/>
            <person name="Van Alen T."/>
            <person name="Hackstein J.H."/>
            <person name="Baker S.E."/>
            <person name="Grigoriev I.V."/>
            <person name="O'Malley M.A."/>
        </authorList>
    </citation>
    <scope>NUCLEOTIDE SEQUENCE [LARGE SCALE GENOMIC DNA]</scope>
    <source>
        <strain evidence="1 2">S4</strain>
    </source>
</reference>